<dbReference type="Proteomes" id="UP001519325">
    <property type="component" value="Unassembled WGS sequence"/>
</dbReference>
<gene>
    <name evidence="1" type="ORF">BJ987_002876</name>
</gene>
<proteinExistence type="predicted"/>
<reference evidence="1 2" key="1">
    <citation type="submission" date="2021-03" db="EMBL/GenBank/DDBJ databases">
        <title>Sequencing the genomes of 1000 actinobacteria strains.</title>
        <authorList>
            <person name="Klenk H.-P."/>
        </authorList>
    </citation>
    <scope>NUCLEOTIDE SEQUENCE [LARGE SCALE GENOMIC DNA]</scope>
    <source>
        <strain evidence="1 2">DSM 45516</strain>
    </source>
</reference>
<dbReference type="RefSeq" id="WP_245365964.1">
    <property type="nucleotide sequence ID" value="NZ_JAGGMR010000001.1"/>
</dbReference>
<comment type="caution">
    <text evidence="1">The sequence shown here is derived from an EMBL/GenBank/DDBJ whole genome shotgun (WGS) entry which is preliminary data.</text>
</comment>
<name>A0ABS4QE55_9NOCA</name>
<sequence>MADVADLTELKSRTREMGSGAVPGPIAEFIASEFDCAAPAFPKNPYQDPTRVKELTTEFFRNAARSA</sequence>
<keyword evidence="2" id="KW-1185">Reference proteome</keyword>
<organism evidence="1 2">
    <name type="scientific">Nocardia goodfellowii</name>
    <dbReference type="NCBI Taxonomy" id="882446"/>
    <lineage>
        <taxon>Bacteria</taxon>
        <taxon>Bacillati</taxon>
        <taxon>Actinomycetota</taxon>
        <taxon>Actinomycetes</taxon>
        <taxon>Mycobacteriales</taxon>
        <taxon>Nocardiaceae</taxon>
        <taxon>Nocardia</taxon>
    </lineage>
</organism>
<evidence type="ECO:0000313" key="1">
    <source>
        <dbReference type="EMBL" id="MBP2189975.1"/>
    </source>
</evidence>
<evidence type="ECO:0000313" key="2">
    <source>
        <dbReference type="Proteomes" id="UP001519325"/>
    </source>
</evidence>
<accession>A0ABS4QE55</accession>
<protein>
    <submittedName>
        <fullName evidence="1">Uncharacterized protein</fullName>
    </submittedName>
</protein>
<dbReference type="EMBL" id="JAGGMR010000001">
    <property type="protein sequence ID" value="MBP2189975.1"/>
    <property type="molecule type" value="Genomic_DNA"/>
</dbReference>